<dbReference type="PANTHER" id="PTHR43617">
    <property type="entry name" value="L-AMINO ACID N-ACETYLTRANSFERASE"/>
    <property type="match status" value="1"/>
</dbReference>
<dbReference type="CDD" id="cd04301">
    <property type="entry name" value="NAT_SF"/>
    <property type="match status" value="1"/>
</dbReference>
<comment type="caution">
    <text evidence="2">The sequence shown here is derived from an EMBL/GenBank/DDBJ whole genome shotgun (WGS) entry which is preliminary data.</text>
</comment>
<proteinExistence type="predicted"/>
<dbReference type="InterPro" id="IPR050276">
    <property type="entry name" value="MshD_Acetyltransferase"/>
</dbReference>
<protein>
    <submittedName>
        <fullName evidence="2">N-acetyltransferase</fullName>
    </submittedName>
</protein>
<dbReference type="Gene3D" id="3.40.630.30">
    <property type="match status" value="1"/>
</dbReference>
<dbReference type="PROSITE" id="PS51186">
    <property type="entry name" value="GNAT"/>
    <property type="match status" value="1"/>
</dbReference>
<dbReference type="RefSeq" id="WP_066736004.1">
    <property type="nucleotide sequence ID" value="NZ_JAJCIQ010000002.1"/>
</dbReference>
<dbReference type="SUPFAM" id="SSF55729">
    <property type="entry name" value="Acyl-CoA N-acyltransferases (Nat)"/>
    <property type="match status" value="1"/>
</dbReference>
<keyword evidence="3" id="KW-1185">Reference proteome</keyword>
<evidence type="ECO:0000313" key="3">
    <source>
        <dbReference type="Proteomes" id="UP001299546"/>
    </source>
</evidence>
<name>A0ABS8DEV3_9FIRM</name>
<dbReference type="Pfam" id="PF13508">
    <property type="entry name" value="Acetyltransf_7"/>
    <property type="match status" value="1"/>
</dbReference>
<feature type="domain" description="N-acetyltransferase" evidence="1">
    <location>
        <begin position="3"/>
        <end position="158"/>
    </location>
</feature>
<sequence length="215" mass="24502">MEIELRQEKTEDYRTVEELTREAFWNHFGPGCFEHYLVHIMRDSQAFVKELDIVALHNDKIVGNIMYTKAFVLGDDGTKREVLCFGPLAVLPEFQGRGVGRKLIEYTKAKAKELGYKAILITGDPEYYKRAGFVPAENFSIGTSWDTYAAALLACELEAGALDGCSGRFFEDEIYNIDQRPAEEFDKTFPPKEKITGLPTQARFNQLVNMNRPRT</sequence>
<dbReference type="PANTHER" id="PTHR43617:SF38">
    <property type="entry name" value="N-ACETYLTRANSFERASE DOMAIN-CONTAINING PROTEIN"/>
    <property type="match status" value="1"/>
</dbReference>
<accession>A0ABS8DEV3</accession>
<dbReference type="InterPro" id="IPR000182">
    <property type="entry name" value="GNAT_dom"/>
</dbReference>
<evidence type="ECO:0000259" key="1">
    <source>
        <dbReference type="PROSITE" id="PS51186"/>
    </source>
</evidence>
<evidence type="ECO:0000313" key="2">
    <source>
        <dbReference type="EMBL" id="MCB7386947.1"/>
    </source>
</evidence>
<dbReference type="EMBL" id="JAJCIS010000002">
    <property type="protein sequence ID" value="MCB7386947.1"/>
    <property type="molecule type" value="Genomic_DNA"/>
</dbReference>
<dbReference type="InterPro" id="IPR016181">
    <property type="entry name" value="Acyl_CoA_acyltransferase"/>
</dbReference>
<reference evidence="2 3" key="1">
    <citation type="submission" date="2021-10" db="EMBL/GenBank/DDBJ databases">
        <title>Collection of gut derived symbiotic bacterial strains cultured from healthy donors.</title>
        <authorList>
            <person name="Lin H."/>
            <person name="Littmann E."/>
            <person name="Kohout C."/>
            <person name="Pamer E.G."/>
        </authorList>
    </citation>
    <scope>NUCLEOTIDE SEQUENCE [LARGE SCALE GENOMIC DNA]</scope>
    <source>
        <strain evidence="2 3">DFI.1.165</strain>
    </source>
</reference>
<gene>
    <name evidence="2" type="ORF">LIZ65_06565</name>
</gene>
<dbReference type="Proteomes" id="UP001299546">
    <property type="component" value="Unassembled WGS sequence"/>
</dbReference>
<organism evidence="2 3">
    <name type="scientific">Bariatricus massiliensis</name>
    <dbReference type="NCBI Taxonomy" id="1745713"/>
    <lineage>
        <taxon>Bacteria</taxon>
        <taxon>Bacillati</taxon>
        <taxon>Bacillota</taxon>
        <taxon>Clostridia</taxon>
        <taxon>Lachnospirales</taxon>
        <taxon>Lachnospiraceae</taxon>
        <taxon>Bariatricus</taxon>
    </lineage>
</organism>